<comment type="caution">
    <text evidence="2">The sequence shown here is derived from an EMBL/GenBank/DDBJ whole genome shotgun (WGS) entry which is preliminary data.</text>
</comment>
<dbReference type="EMBL" id="CAMAPE010000041">
    <property type="protein sequence ID" value="CAH9102657.1"/>
    <property type="molecule type" value="Genomic_DNA"/>
</dbReference>
<evidence type="ECO:0000313" key="2">
    <source>
        <dbReference type="EMBL" id="CAH9102657.1"/>
    </source>
</evidence>
<feature type="compositionally biased region" description="Acidic residues" evidence="1">
    <location>
        <begin position="192"/>
        <end position="226"/>
    </location>
</feature>
<sequence length="327" mass="37241">MLIYCDIFEMYYPGRFCRQLGAMQHRPLAAESQASHHASGAKNSEWPLTLWAERHNRRIAIEFVADPTYTPAYREWYAKFGKRRICNPLHGRPTTGYVPTNRETSTLMQCMSDIYRRMAAPFDVEDIREQIARCLIGLDAENVLHQDIILYGDAHDDVMDDHPPLRQDLRRVAPTRGRRYGRGYVAPHINNDDGDDNNHDDDNDDGDDDDDEEEEEDEDGGEEEEQPSSYIHSCIPAPPHVPYQYSTPTGAYIPTFDAPSPIPHVQPTYETCPTLLNSPIDWLNNLLGSDVKSGMGHEAGPSTQPPIEHRPRRDIHSRRCGTGSHFM</sequence>
<reference evidence="2" key="1">
    <citation type="submission" date="2022-07" db="EMBL/GenBank/DDBJ databases">
        <authorList>
            <person name="Macas J."/>
            <person name="Novak P."/>
            <person name="Neumann P."/>
        </authorList>
    </citation>
    <scope>NUCLEOTIDE SEQUENCE</scope>
</reference>
<proteinExistence type="predicted"/>
<feature type="non-terminal residue" evidence="2">
    <location>
        <position position="327"/>
    </location>
</feature>
<dbReference type="Proteomes" id="UP001152484">
    <property type="component" value="Unassembled WGS sequence"/>
</dbReference>
<evidence type="ECO:0000313" key="3">
    <source>
        <dbReference type="Proteomes" id="UP001152484"/>
    </source>
</evidence>
<feature type="region of interest" description="Disordered" evidence="1">
    <location>
        <begin position="160"/>
        <end position="237"/>
    </location>
</feature>
<dbReference type="OrthoDB" id="10332206at2759"/>
<name>A0A9P0ZIM6_CUSEU</name>
<gene>
    <name evidence="2" type="ORF">CEURO_LOCUS15867</name>
</gene>
<organism evidence="2 3">
    <name type="scientific">Cuscuta europaea</name>
    <name type="common">European dodder</name>
    <dbReference type="NCBI Taxonomy" id="41803"/>
    <lineage>
        <taxon>Eukaryota</taxon>
        <taxon>Viridiplantae</taxon>
        <taxon>Streptophyta</taxon>
        <taxon>Embryophyta</taxon>
        <taxon>Tracheophyta</taxon>
        <taxon>Spermatophyta</taxon>
        <taxon>Magnoliopsida</taxon>
        <taxon>eudicotyledons</taxon>
        <taxon>Gunneridae</taxon>
        <taxon>Pentapetalae</taxon>
        <taxon>asterids</taxon>
        <taxon>lamiids</taxon>
        <taxon>Solanales</taxon>
        <taxon>Convolvulaceae</taxon>
        <taxon>Cuscuteae</taxon>
        <taxon>Cuscuta</taxon>
        <taxon>Cuscuta subgen. Cuscuta</taxon>
    </lineage>
</organism>
<evidence type="ECO:0000256" key="1">
    <source>
        <dbReference type="SAM" id="MobiDB-lite"/>
    </source>
</evidence>
<dbReference type="AlphaFoldDB" id="A0A9P0ZIM6"/>
<keyword evidence="3" id="KW-1185">Reference proteome</keyword>
<feature type="compositionally biased region" description="Basic and acidic residues" evidence="1">
    <location>
        <begin position="160"/>
        <end position="171"/>
    </location>
</feature>
<feature type="region of interest" description="Disordered" evidence="1">
    <location>
        <begin position="295"/>
        <end position="315"/>
    </location>
</feature>
<accession>A0A9P0ZIM6</accession>
<protein>
    <submittedName>
        <fullName evidence="2">Uncharacterized protein</fullName>
    </submittedName>
</protein>